<evidence type="ECO:0000313" key="1">
    <source>
        <dbReference type="EMBL" id="KKR83182.1"/>
    </source>
</evidence>
<reference evidence="1 2" key="1">
    <citation type="journal article" date="2015" name="Nature">
        <title>rRNA introns, odd ribosomes, and small enigmatic genomes across a large radiation of phyla.</title>
        <authorList>
            <person name="Brown C.T."/>
            <person name="Hug L.A."/>
            <person name="Thomas B.C."/>
            <person name="Sharon I."/>
            <person name="Castelle C.J."/>
            <person name="Singh A."/>
            <person name="Wilkins M.J."/>
            <person name="Williams K.H."/>
            <person name="Banfield J.F."/>
        </authorList>
    </citation>
    <scope>NUCLEOTIDE SEQUENCE [LARGE SCALE GENOMIC DNA]</scope>
</reference>
<dbReference type="AlphaFoldDB" id="A0A0G0X6C9"/>
<protein>
    <recommendedName>
        <fullName evidence="3">CYTH domain-containing protein</fullName>
    </recommendedName>
</protein>
<comment type="caution">
    <text evidence="1">The sequence shown here is derived from an EMBL/GenBank/DDBJ whole genome shotgun (WGS) entry which is preliminary data.</text>
</comment>
<evidence type="ECO:0000313" key="2">
    <source>
        <dbReference type="Proteomes" id="UP000034601"/>
    </source>
</evidence>
<sequence length="96" mass="11394">MAIVHRLEDDDDKLVVIPEDLDIKDTEIEKRWIFRKNGQVYFEFIDYYKPTKLNLIEIEGPNNKIIQTLIDELGDEVKVVGEEIFSVFDKKRLKKP</sequence>
<gene>
    <name evidence="1" type="ORF">UU29_C0007G0052</name>
</gene>
<proteinExistence type="predicted"/>
<name>A0A0G0X6C9_9BACT</name>
<dbReference type="Proteomes" id="UP000034601">
    <property type="component" value="Unassembled WGS sequence"/>
</dbReference>
<dbReference type="EMBL" id="LCAB01000007">
    <property type="protein sequence ID" value="KKR83182.1"/>
    <property type="molecule type" value="Genomic_DNA"/>
</dbReference>
<organism evidence="1 2">
    <name type="scientific">Candidatus Daviesbacteria bacterium GW2011_GWA2_40_9</name>
    <dbReference type="NCBI Taxonomy" id="1618424"/>
    <lineage>
        <taxon>Bacteria</taxon>
        <taxon>Candidatus Daviesiibacteriota</taxon>
    </lineage>
</organism>
<evidence type="ECO:0008006" key="3">
    <source>
        <dbReference type="Google" id="ProtNLM"/>
    </source>
</evidence>
<accession>A0A0G0X6C9</accession>